<dbReference type="EMBL" id="QCYY01002085">
    <property type="protein sequence ID" value="ROT72984.1"/>
    <property type="molecule type" value="Genomic_DNA"/>
</dbReference>
<dbReference type="STRING" id="6689.A0A3R7QND6"/>
<proteinExistence type="predicted"/>
<dbReference type="PROSITE" id="PS51406">
    <property type="entry name" value="FIBRINOGEN_C_2"/>
    <property type="match status" value="1"/>
</dbReference>
<dbReference type="Pfam" id="PF00147">
    <property type="entry name" value="Fibrinogen_C"/>
    <property type="match status" value="1"/>
</dbReference>
<keyword evidence="5" id="KW-1185">Reference proteome</keyword>
<dbReference type="InterPro" id="IPR014716">
    <property type="entry name" value="Fibrinogen_a/b/g_C_1"/>
</dbReference>
<reference evidence="4 5" key="1">
    <citation type="submission" date="2018-04" db="EMBL/GenBank/DDBJ databases">
        <authorList>
            <person name="Zhang X."/>
            <person name="Yuan J."/>
            <person name="Li F."/>
            <person name="Xiang J."/>
        </authorList>
    </citation>
    <scope>NUCLEOTIDE SEQUENCE [LARGE SCALE GENOMIC DNA]</scope>
    <source>
        <tissue evidence="4">Muscle</tissue>
    </source>
</reference>
<dbReference type="SMART" id="SM00186">
    <property type="entry name" value="FBG"/>
    <property type="match status" value="1"/>
</dbReference>
<dbReference type="SUPFAM" id="SSF56496">
    <property type="entry name" value="Fibrinogen C-terminal domain-like"/>
    <property type="match status" value="1"/>
</dbReference>
<reference evidence="4 5" key="2">
    <citation type="submission" date="2019-01" db="EMBL/GenBank/DDBJ databases">
        <title>The decoding of complex shrimp genome reveals the adaptation for benthos swimmer, frequently molting mechanism and breeding impact on genome.</title>
        <authorList>
            <person name="Sun Y."/>
            <person name="Gao Y."/>
            <person name="Yu Y."/>
        </authorList>
    </citation>
    <scope>NUCLEOTIDE SEQUENCE [LARGE SCALE GENOMIC DNA]</scope>
    <source>
        <tissue evidence="4">Muscle</tissue>
    </source>
</reference>
<dbReference type="Gene3D" id="3.90.215.10">
    <property type="entry name" value="Gamma Fibrinogen, chain A, domain 1"/>
    <property type="match status" value="1"/>
</dbReference>
<dbReference type="Proteomes" id="UP000283509">
    <property type="component" value="Unassembled WGS sequence"/>
</dbReference>
<dbReference type="GO" id="GO:0005615">
    <property type="term" value="C:extracellular space"/>
    <property type="evidence" value="ECO:0007669"/>
    <property type="project" value="TreeGrafter"/>
</dbReference>
<evidence type="ECO:0000313" key="5">
    <source>
        <dbReference type="Proteomes" id="UP000283509"/>
    </source>
</evidence>
<feature type="signal peptide" evidence="2">
    <location>
        <begin position="1"/>
        <end position="17"/>
    </location>
</feature>
<evidence type="ECO:0000259" key="3">
    <source>
        <dbReference type="PROSITE" id="PS51406"/>
    </source>
</evidence>
<organism evidence="4 5">
    <name type="scientific">Penaeus vannamei</name>
    <name type="common">Whiteleg shrimp</name>
    <name type="synonym">Litopenaeus vannamei</name>
    <dbReference type="NCBI Taxonomy" id="6689"/>
    <lineage>
        <taxon>Eukaryota</taxon>
        <taxon>Metazoa</taxon>
        <taxon>Ecdysozoa</taxon>
        <taxon>Arthropoda</taxon>
        <taxon>Crustacea</taxon>
        <taxon>Multicrustacea</taxon>
        <taxon>Malacostraca</taxon>
        <taxon>Eumalacostraca</taxon>
        <taxon>Eucarida</taxon>
        <taxon>Decapoda</taxon>
        <taxon>Dendrobranchiata</taxon>
        <taxon>Penaeoidea</taxon>
        <taxon>Penaeidae</taxon>
        <taxon>Penaeus</taxon>
    </lineage>
</organism>
<dbReference type="AlphaFoldDB" id="A0A3R7QND6"/>
<accession>A0A3R7QND6</accession>
<feature type="domain" description="Fibrinogen C-terminal" evidence="3">
    <location>
        <begin position="58"/>
        <end position="167"/>
    </location>
</feature>
<dbReference type="InterPro" id="IPR036056">
    <property type="entry name" value="Fibrinogen-like_C"/>
</dbReference>
<dbReference type="PANTHER" id="PTHR19143">
    <property type="entry name" value="FIBRINOGEN/TENASCIN/ANGIOPOEITIN"/>
    <property type="match status" value="1"/>
</dbReference>
<keyword evidence="2" id="KW-0732">Signal</keyword>
<feature type="chain" id="PRO_5018570648" evidence="2">
    <location>
        <begin position="18"/>
        <end position="187"/>
    </location>
</feature>
<evidence type="ECO:0000256" key="1">
    <source>
        <dbReference type="SAM" id="MobiDB-lite"/>
    </source>
</evidence>
<dbReference type="NCBIfam" id="NF040941">
    <property type="entry name" value="GGGWT_bact"/>
    <property type="match status" value="1"/>
</dbReference>
<gene>
    <name evidence="4" type="ORF">C7M84_008610</name>
</gene>
<evidence type="ECO:0000256" key="2">
    <source>
        <dbReference type="SAM" id="SignalP"/>
    </source>
</evidence>
<comment type="caution">
    <text evidence="4">The sequence shown here is derived from an EMBL/GenBank/DDBJ whole genome shotgun (WGS) entry which is preliminary data.</text>
</comment>
<sequence length="187" mass="20085">MLVLAVACLLTTAPAGAEDPQAPGGCLALASLLQAGGTSLNHMAAALIHAPEQEGGVMSLKQEIRDTMLEHAGDVASGVRQVFPFRAAPDAVATVYCDQDTDGGGWTVFQRRRKGPAREDFYRTWLEYKLGFGHMDGGEFWLGLDLLHHLTSTELQELRVDLEDHEGGARWPSTGSSTWETPPPGTG</sequence>
<dbReference type="OrthoDB" id="6361951at2759"/>
<dbReference type="InterPro" id="IPR050373">
    <property type="entry name" value="Fibrinogen_C-term_domain"/>
</dbReference>
<evidence type="ECO:0000313" key="4">
    <source>
        <dbReference type="EMBL" id="ROT72984.1"/>
    </source>
</evidence>
<name>A0A3R7QND6_PENVA</name>
<dbReference type="InterPro" id="IPR002181">
    <property type="entry name" value="Fibrinogen_a/b/g_C_dom"/>
</dbReference>
<protein>
    <submittedName>
        <fullName evidence="4">FreD</fullName>
    </submittedName>
</protein>
<feature type="region of interest" description="Disordered" evidence="1">
    <location>
        <begin position="165"/>
        <end position="187"/>
    </location>
</feature>